<dbReference type="GO" id="GO:0016747">
    <property type="term" value="F:acyltransferase activity, transferring groups other than amino-acyl groups"/>
    <property type="evidence" value="ECO:0007669"/>
    <property type="project" value="InterPro"/>
</dbReference>
<gene>
    <name evidence="4" type="ORF">GZA08_16915</name>
</gene>
<dbReference type="InterPro" id="IPR050832">
    <property type="entry name" value="Bact_Acetyltransf"/>
</dbReference>
<dbReference type="PANTHER" id="PTHR43877">
    <property type="entry name" value="AMINOALKYLPHOSPHONATE N-ACETYLTRANSFERASE-RELATED-RELATED"/>
    <property type="match status" value="1"/>
</dbReference>
<dbReference type="InterPro" id="IPR016181">
    <property type="entry name" value="Acyl_CoA_acyltransferase"/>
</dbReference>
<dbReference type="Gene3D" id="3.40.630.30">
    <property type="match status" value="1"/>
</dbReference>
<keyword evidence="5" id="KW-1185">Reference proteome</keyword>
<dbReference type="EMBL" id="JAAGAB010000004">
    <property type="protein sequence ID" value="NDV02650.1"/>
    <property type="molecule type" value="Genomic_DNA"/>
</dbReference>
<name>A0A6B2JWZ3_9RHOB</name>
<dbReference type="CDD" id="cd04301">
    <property type="entry name" value="NAT_SF"/>
    <property type="match status" value="1"/>
</dbReference>
<dbReference type="SUPFAM" id="SSF55729">
    <property type="entry name" value="Acyl-CoA N-acyltransferases (Nat)"/>
    <property type="match status" value="1"/>
</dbReference>
<reference evidence="4 5" key="1">
    <citation type="submission" date="2020-02" db="EMBL/GenBank/DDBJ databases">
        <title>Pseudoroseicyclus tamarix, sp. nov., isolated from offshore sediment of a Tamarix chinensis forest.</title>
        <authorList>
            <person name="Gai Y."/>
        </authorList>
    </citation>
    <scope>NUCLEOTIDE SEQUENCE [LARGE SCALE GENOMIC DNA]</scope>
    <source>
        <strain evidence="4 5">CLL3-39</strain>
    </source>
</reference>
<protein>
    <submittedName>
        <fullName evidence="4">GNAT family N-acetyltransferase</fullName>
    </submittedName>
</protein>
<dbReference type="AlphaFoldDB" id="A0A6B2JWZ3"/>
<evidence type="ECO:0000313" key="4">
    <source>
        <dbReference type="EMBL" id="NDV02650.1"/>
    </source>
</evidence>
<evidence type="ECO:0000259" key="3">
    <source>
        <dbReference type="PROSITE" id="PS51186"/>
    </source>
</evidence>
<keyword evidence="2" id="KW-0012">Acyltransferase</keyword>
<evidence type="ECO:0000256" key="1">
    <source>
        <dbReference type="ARBA" id="ARBA00022679"/>
    </source>
</evidence>
<keyword evidence="1 4" id="KW-0808">Transferase</keyword>
<proteinExistence type="predicted"/>
<dbReference type="PANTHER" id="PTHR43877:SF1">
    <property type="entry name" value="ACETYLTRANSFERASE"/>
    <property type="match status" value="1"/>
</dbReference>
<dbReference type="Proteomes" id="UP000474757">
    <property type="component" value="Unassembled WGS sequence"/>
</dbReference>
<evidence type="ECO:0000313" key="5">
    <source>
        <dbReference type="Proteomes" id="UP000474757"/>
    </source>
</evidence>
<sequence>MPVTTRPARPEDAAPLAALLNRIIAKGGTTAHQTPFDPARMTRHYIAPPLGISCTVAEEEGELIGFQSLVWPEDEGDPFPEGWAIIASFVAEGHAGKGIGRALFAATLEAARAAHVSVIDATIRADNTGGLAYYGAMGFEDYDRLPNVPLRDGSHVDRIRKRFDL</sequence>
<dbReference type="Pfam" id="PF00583">
    <property type="entry name" value="Acetyltransf_1"/>
    <property type="match status" value="1"/>
</dbReference>
<accession>A0A6B2JWZ3</accession>
<dbReference type="PROSITE" id="PS51186">
    <property type="entry name" value="GNAT"/>
    <property type="match status" value="1"/>
</dbReference>
<dbReference type="RefSeq" id="WP_163895807.1">
    <property type="nucleotide sequence ID" value="NZ_JAAFYS010000004.1"/>
</dbReference>
<evidence type="ECO:0000256" key="2">
    <source>
        <dbReference type="ARBA" id="ARBA00023315"/>
    </source>
</evidence>
<organism evidence="4 5">
    <name type="scientific">Pseudoroseicyclus tamaricis</name>
    <dbReference type="NCBI Taxonomy" id="2705421"/>
    <lineage>
        <taxon>Bacteria</taxon>
        <taxon>Pseudomonadati</taxon>
        <taxon>Pseudomonadota</taxon>
        <taxon>Alphaproteobacteria</taxon>
        <taxon>Rhodobacterales</taxon>
        <taxon>Paracoccaceae</taxon>
        <taxon>Pseudoroseicyclus</taxon>
    </lineage>
</organism>
<dbReference type="InterPro" id="IPR000182">
    <property type="entry name" value="GNAT_dom"/>
</dbReference>
<comment type="caution">
    <text evidence="4">The sequence shown here is derived from an EMBL/GenBank/DDBJ whole genome shotgun (WGS) entry which is preliminary data.</text>
</comment>
<feature type="domain" description="N-acetyltransferase" evidence="3">
    <location>
        <begin position="3"/>
        <end position="165"/>
    </location>
</feature>